<evidence type="ECO:0000313" key="1">
    <source>
        <dbReference type="EMBL" id="XCN27964.1"/>
    </source>
</evidence>
<sequence length="154" mass="17571">MKPLKFRVWHVPQVPMKSFNVEVPTFEEAVRLKDALGLYDLFQLENNVKPDYCNMNGIQIFDYSLSQQDIEDMELEDAWVDCDDEYELEDIIQNMIDTGHIAPKIASVDVSAGMIDAGKEVLLNIPGGEVEERSDQVVADIFRAMATTQIEERE</sequence>
<reference evidence="1" key="1">
    <citation type="submission" date="2024-06" db="EMBL/GenBank/DDBJ databases">
        <authorList>
            <person name="Melgar S."/>
            <person name="Ryabinky S."/>
            <person name="Merugu K."/>
            <person name="Desisa B."/>
            <person name="Truong H."/>
            <person name="Jamal R."/>
            <person name="Sandhu A."/>
            <person name="Johnson A."/>
        </authorList>
    </citation>
    <scope>NUCLEOTIDE SEQUENCE</scope>
</reference>
<dbReference type="EMBL" id="PP869623">
    <property type="protein sequence ID" value="XCN27964.1"/>
    <property type="molecule type" value="Genomic_DNA"/>
</dbReference>
<dbReference type="InterPro" id="IPR020285">
    <property type="entry name" value="Gp17"/>
</dbReference>
<organism evidence="1">
    <name type="scientific">Serratia phage Kevin</name>
    <dbReference type="NCBI Taxonomy" id="3161161"/>
    <lineage>
        <taxon>Viruses</taxon>
        <taxon>Duplodnaviria</taxon>
        <taxon>Heunggongvirae</taxon>
        <taxon>Uroviricota</taxon>
        <taxon>Caudoviricetes</taxon>
        <taxon>Pantevenvirales</taxon>
        <taxon>Ackermannviridae</taxon>
        <taxon>Miltonvirus</taxon>
    </lineage>
</organism>
<dbReference type="Pfam" id="PF17420">
    <property type="entry name" value="GP17"/>
    <property type="match status" value="1"/>
</dbReference>
<proteinExistence type="predicted"/>
<name>A0AAU8KWH1_9CAUD</name>
<protein>
    <submittedName>
        <fullName evidence="1">Superinfection exclusion protein</fullName>
    </submittedName>
</protein>
<accession>A0AAU8KWH1</accession>